<keyword evidence="4 13" id="KW-0808">Transferase</keyword>
<comment type="caution">
    <text evidence="16">The sequence shown here is derived from an EMBL/GenBank/DDBJ whole genome shotgun (WGS) entry which is preliminary data.</text>
</comment>
<dbReference type="InterPro" id="IPR015806">
    <property type="entry name" value="Pyrv_Knase_insert_dom_sf"/>
</dbReference>
<evidence type="ECO:0000256" key="11">
    <source>
        <dbReference type="ARBA" id="ARBA00023317"/>
    </source>
</evidence>
<gene>
    <name evidence="16" type="primary">pyk</name>
    <name evidence="16" type="ORF">KC717_04500</name>
</gene>
<dbReference type="InterPro" id="IPR015813">
    <property type="entry name" value="Pyrv/PenolPyrv_kinase-like_dom"/>
</dbReference>
<dbReference type="SUPFAM" id="SSF50800">
    <property type="entry name" value="PK beta-barrel domain-like"/>
    <property type="match status" value="1"/>
</dbReference>
<dbReference type="Gene3D" id="2.40.33.10">
    <property type="entry name" value="PK beta-barrel domain-like"/>
    <property type="match status" value="1"/>
</dbReference>
<comment type="pathway">
    <text evidence="1 13">Carbohydrate degradation; glycolysis; pyruvate from D-glyceraldehyde 3-phosphate: step 5/5.</text>
</comment>
<keyword evidence="7 13" id="KW-0418">Kinase</keyword>
<dbReference type="Pfam" id="PF00224">
    <property type="entry name" value="PK"/>
    <property type="match status" value="1"/>
</dbReference>
<dbReference type="AlphaFoldDB" id="A0A955L8D9"/>
<feature type="domain" description="Pyruvate kinase C-terminal" evidence="15">
    <location>
        <begin position="346"/>
        <end position="448"/>
    </location>
</feature>
<reference evidence="16" key="1">
    <citation type="submission" date="2020-04" db="EMBL/GenBank/DDBJ databases">
        <authorList>
            <person name="Zhang T."/>
        </authorList>
    </citation>
    <scope>NUCLEOTIDE SEQUENCE</scope>
    <source>
        <strain evidence="16">HKST-UBA11</strain>
    </source>
</reference>
<feature type="domain" description="Pyruvate kinase barrel" evidence="14">
    <location>
        <begin position="1"/>
        <end position="312"/>
    </location>
</feature>
<evidence type="ECO:0000256" key="8">
    <source>
        <dbReference type="ARBA" id="ARBA00022840"/>
    </source>
</evidence>
<dbReference type="SUPFAM" id="SSF52935">
    <property type="entry name" value="PK C-terminal domain-like"/>
    <property type="match status" value="1"/>
</dbReference>
<dbReference type="InterPro" id="IPR001697">
    <property type="entry name" value="Pyr_Knase"/>
</dbReference>
<dbReference type="NCBIfam" id="NF004491">
    <property type="entry name" value="PRK05826.1"/>
    <property type="match status" value="1"/>
</dbReference>
<keyword evidence="8" id="KW-0067">ATP-binding</keyword>
<dbReference type="Gene3D" id="3.20.20.60">
    <property type="entry name" value="Phosphoenolpyruvate-binding domains"/>
    <property type="match status" value="1"/>
</dbReference>
<dbReference type="InterPro" id="IPR011037">
    <property type="entry name" value="Pyrv_Knase-like_insert_dom_sf"/>
</dbReference>
<accession>A0A955L8D9</accession>
<dbReference type="PRINTS" id="PR01050">
    <property type="entry name" value="PYRUVTKNASE"/>
</dbReference>
<evidence type="ECO:0000256" key="2">
    <source>
        <dbReference type="ARBA" id="ARBA00008663"/>
    </source>
</evidence>
<dbReference type="InterPro" id="IPR015793">
    <property type="entry name" value="Pyrv_Knase_brl"/>
</dbReference>
<dbReference type="InterPro" id="IPR040442">
    <property type="entry name" value="Pyrv_kinase-like_dom_sf"/>
</dbReference>
<dbReference type="NCBIfam" id="TIGR01064">
    <property type="entry name" value="pyruv_kin"/>
    <property type="match status" value="1"/>
</dbReference>
<keyword evidence="5" id="KW-0479">Metal-binding</keyword>
<evidence type="ECO:0000259" key="14">
    <source>
        <dbReference type="Pfam" id="PF00224"/>
    </source>
</evidence>
<organism evidence="16 17">
    <name type="scientific">Candidatus Dojkabacteria bacterium</name>
    <dbReference type="NCBI Taxonomy" id="2099670"/>
    <lineage>
        <taxon>Bacteria</taxon>
        <taxon>Candidatus Dojkabacteria</taxon>
    </lineage>
</organism>
<keyword evidence="9 13" id="KW-0460">Magnesium</keyword>
<proteinExistence type="inferred from homology"/>
<dbReference type="Pfam" id="PF02887">
    <property type="entry name" value="PK_C"/>
    <property type="match status" value="1"/>
</dbReference>
<keyword evidence="10 13" id="KW-0324">Glycolysis</keyword>
<evidence type="ECO:0000313" key="16">
    <source>
        <dbReference type="EMBL" id="MCA9385879.1"/>
    </source>
</evidence>
<keyword evidence="6" id="KW-0547">Nucleotide-binding</keyword>
<dbReference type="SUPFAM" id="SSF51621">
    <property type="entry name" value="Phosphoenolpyruvate/pyruvate domain"/>
    <property type="match status" value="1"/>
</dbReference>
<reference evidence="16" key="2">
    <citation type="journal article" date="2021" name="Microbiome">
        <title>Successional dynamics and alternative stable states in a saline activated sludge microbial community over 9 years.</title>
        <authorList>
            <person name="Wang Y."/>
            <person name="Ye J."/>
            <person name="Ju F."/>
            <person name="Liu L."/>
            <person name="Boyd J.A."/>
            <person name="Deng Y."/>
            <person name="Parks D.H."/>
            <person name="Jiang X."/>
            <person name="Yin X."/>
            <person name="Woodcroft B.J."/>
            <person name="Tyson G.W."/>
            <person name="Hugenholtz P."/>
            <person name="Polz M.F."/>
            <person name="Zhang T."/>
        </authorList>
    </citation>
    <scope>NUCLEOTIDE SEQUENCE</scope>
    <source>
        <strain evidence="16">HKST-UBA11</strain>
    </source>
</reference>
<evidence type="ECO:0000256" key="13">
    <source>
        <dbReference type="RuleBase" id="RU000504"/>
    </source>
</evidence>
<dbReference type="InterPro" id="IPR036918">
    <property type="entry name" value="Pyrv_Knase_C_sf"/>
</dbReference>
<evidence type="ECO:0000256" key="9">
    <source>
        <dbReference type="ARBA" id="ARBA00022842"/>
    </source>
</evidence>
<evidence type="ECO:0000256" key="12">
    <source>
        <dbReference type="NCBIfam" id="TIGR01064"/>
    </source>
</evidence>
<dbReference type="PANTHER" id="PTHR11817">
    <property type="entry name" value="PYRUVATE KINASE"/>
    <property type="match status" value="1"/>
</dbReference>
<dbReference type="GO" id="GO:0004743">
    <property type="term" value="F:pyruvate kinase activity"/>
    <property type="evidence" value="ECO:0007669"/>
    <property type="project" value="UniProtKB-UniRule"/>
</dbReference>
<name>A0A955L8D9_9BACT</name>
<dbReference type="InterPro" id="IPR015795">
    <property type="entry name" value="Pyrv_Knase_C"/>
</dbReference>
<evidence type="ECO:0000259" key="15">
    <source>
        <dbReference type="Pfam" id="PF02887"/>
    </source>
</evidence>
<evidence type="ECO:0000313" key="17">
    <source>
        <dbReference type="Proteomes" id="UP000754563"/>
    </source>
</evidence>
<evidence type="ECO:0000256" key="4">
    <source>
        <dbReference type="ARBA" id="ARBA00022679"/>
    </source>
</evidence>
<evidence type="ECO:0000256" key="1">
    <source>
        <dbReference type="ARBA" id="ARBA00004997"/>
    </source>
</evidence>
<dbReference type="EMBL" id="JAGQLH010000052">
    <property type="protein sequence ID" value="MCA9385879.1"/>
    <property type="molecule type" value="Genomic_DNA"/>
</dbReference>
<dbReference type="Gene3D" id="3.40.1380.20">
    <property type="entry name" value="Pyruvate kinase, C-terminal domain"/>
    <property type="match status" value="1"/>
</dbReference>
<dbReference type="Proteomes" id="UP000754563">
    <property type="component" value="Unassembled WGS sequence"/>
</dbReference>
<dbReference type="EC" id="2.7.1.40" evidence="3 12"/>
<comment type="similarity">
    <text evidence="2 13">Belongs to the pyruvate kinase family.</text>
</comment>
<evidence type="ECO:0000256" key="10">
    <source>
        <dbReference type="ARBA" id="ARBA00023152"/>
    </source>
</evidence>
<dbReference type="GO" id="GO:0005524">
    <property type="term" value="F:ATP binding"/>
    <property type="evidence" value="ECO:0007669"/>
    <property type="project" value="UniProtKB-KW"/>
</dbReference>
<sequence>MQKTKIVCTIGPSSWDPKVLKKMIENGMNVARINAAYSDVAELERVAKLVRSISKEVALMLDIKGSDVRLNDFGEAIELKKGQEIIVGNSSEDKIYPKNHLTLYKDVKKGQVIFFDDGSVKAEITGVWSNKIHCKILEGKVLKPGKSMNTPGIYLSIPTVTTTDKEQIEFAIKDKWDFVAASYIRDARDAREVKKAVEGTDLKIIAKIEEGMGVSNIDEILEIFDGIMVARGDMGVELPFEKLPVIQKELIRKCNEAAKPVITATQVLDSMIKNPSPTRAEISDVANAIWDGTDAIMTSGETSAGEYPAETVETISRIAREIEQHDTPSLISIGPGPDQEFKIDYALANAAFDMCISADVTKVLAISRLGQLPRLLARYDLPVPIYTLVQSDTLMRQLHLTKGIKAFKFNKFYKDRDSAIDGMLRFAKEKNLITKDDRILIVGRSSVETFHPNLFEYIDMREKEL</sequence>
<evidence type="ECO:0000256" key="3">
    <source>
        <dbReference type="ARBA" id="ARBA00012142"/>
    </source>
</evidence>
<dbReference type="GO" id="GO:0030955">
    <property type="term" value="F:potassium ion binding"/>
    <property type="evidence" value="ECO:0007669"/>
    <property type="project" value="UniProtKB-UniRule"/>
</dbReference>
<keyword evidence="11 16" id="KW-0670">Pyruvate</keyword>
<dbReference type="GO" id="GO:0000287">
    <property type="term" value="F:magnesium ion binding"/>
    <property type="evidence" value="ECO:0007669"/>
    <property type="project" value="UniProtKB-UniRule"/>
</dbReference>
<evidence type="ECO:0000256" key="6">
    <source>
        <dbReference type="ARBA" id="ARBA00022741"/>
    </source>
</evidence>
<evidence type="ECO:0000256" key="7">
    <source>
        <dbReference type="ARBA" id="ARBA00022777"/>
    </source>
</evidence>
<evidence type="ECO:0000256" key="5">
    <source>
        <dbReference type="ARBA" id="ARBA00022723"/>
    </source>
</evidence>
<comment type="catalytic activity">
    <reaction evidence="13">
        <text>pyruvate + ATP = phosphoenolpyruvate + ADP + H(+)</text>
        <dbReference type="Rhea" id="RHEA:18157"/>
        <dbReference type="ChEBI" id="CHEBI:15361"/>
        <dbReference type="ChEBI" id="CHEBI:15378"/>
        <dbReference type="ChEBI" id="CHEBI:30616"/>
        <dbReference type="ChEBI" id="CHEBI:58702"/>
        <dbReference type="ChEBI" id="CHEBI:456216"/>
        <dbReference type="EC" id="2.7.1.40"/>
    </reaction>
</comment>
<protein>
    <recommendedName>
        <fullName evidence="3 12">Pyruvate kinase</fullName>
        <ecNumber evidence="3 12">2.7.1.40</ecNumber>
    </recommendedName>
</protein>
<dbReference type="GO" id="GO:0016301">
    <property type="term" value="F:kinase activity"/>
    <property type="evidence" value="ECO:0007669"/>
    <property type="project" value="UniProtKB-KW"/>
</dbReference>